<organism evidence="1 2">
    <name type="scientific">Peronosclerospora sorghi</name>
    <dbReference type="NCBI Taxonomy" id="230839"/>
    <lineage>
        <taxon>Eukaryota</taxon>
        <taxon>Sar</taxon>
        <taxon>Stramenopiles</taxon>
        <taxon>Oomycota</taxon>
        <taxon>Peronosporomycetes</taxon>
        <taxon>Peronosporales</taxon>
        <taxon>Peronosporaceae</taxon>
        <taxon>Peronosclerospora</taxon>
    </lineage>
</organism>
<proteinExistence type="predicted"/>
<evidence type="ECO:0000313" key="2">
    <source>
        <dbReference type="Proteomes" id="UP001163321"/>
    </source>
</evidence>
<dbReference type="EMBL" id="CM047585">
    <property type="protein sequence ID" value="KAI9910815.1"/>
    <property type="molecule type" value="Genomic_DNA"/>
</dbReference>
<keyword evidence="2" id="KW-1185">Reference proteome</keyword>
<gene>
    <name evidence="1" type="ORF">PsorP6_010485</name>
</gene>
<sequence>MAQEGTSEGFRKLRDALMTHKFKSGDDRVPVAIELVPGLYIGSYGAATNLDALTRARVTHIVCVSPSLPLAFPHTFTYLQLAVVDQSGVQISDVFDQACDFIHTALAAGGHVLVHCFLGRSRSATIVLAYLISRHNVPLDRALAHLRRVRPQVAPNRGFWTQLQALDAHHFQRFNT</sequence>
<reference evidence="1 2" key="1">
    <citation type="journal article" date="2022" name="bioRxiv">
        <title>The genome of the oomycete Peronosclerospora sorghi, a cosmopolitan pathogen of maize and sorghum, is inflated with dispersed pseudogenes.</title>
        <authorList>
            <person name="Fletcher K."/>
            <person name="Martin F."/>
            <person name="Isakeit T."/>
            <person name="Cavanaugh K."/>
            <person name="Magill C."/>
            <person name="Michelmore R."/>
        </authorList>
    </citation>
    <scope>NUCLEOTIDE SEQUENCE [LARGE SCALE GENOMIC DNA]</scope>
    <source>
        <strain evidence="1">P6</strain>
    </source>
</reference>
<dbReference type="Proteomes" id="UP001163321">
    <property type="component" value="Chromosome 6"/>
</dbReference>
<protein>
    <submittedName>
        <fullName evidence="1">Uncharacterized protein</fullName>
    </submittedName>
</protein>
<name>A0ACC0VWT1_9STRA</name>
<comment type="caution">
    <text evidence="1">The sequence shown here is derived from an EMBL/GenBank/DDBJ whole genome shotgun (WGS) entry which is preliminary data.</text>
</comment>
<evidence type="ECO:0000313" key="1">
    <source>
        <dbReference type="EMBL" id="KAI9910815.1"/>
    </source>
</evidence>
<accession>A0ACC0VWT1</accession>